<proteinExistence type="predicted"/>
<comment type="caution">
    <text evidence="1">The sequence shown here is derived from an EMBL/GenBank/DDBJ whole genome shotgun (WGS) entry which is preliminary data.</text>
</comment>
<organism evidence="1 2">
    <name type="scientific">Diphasiastrum complanatum</name>
    <name type="common">Issler's clubmoss</name>
    <name type="synonym">Lycopodium complanatum</name>
    <dbReference type="NCBI Taxonomy" id="34168"/>
    <lineage>
        <taxon>Eukaryota</taxon>
        <taxon>Viridiplantae</taxon>
        <taxon>Streptophyta</taxon>
        <taxon>Embryophyta</taxon>
        <taxon>Tracheophyta</taxon>
        <taxon>Lycopodiopsida</taxon>
        <taxon>Lycopodiales</taxon>
        <taxon>Lycopodiaceae</taxon>
        <taxon>Lycopodioideae</taxon>
        <taxon>Diphasiastrum</taxon>
    </lineage>
</organism>
<evidence type="ECO:0000313" key="2">
    <source>
        <dbReference type="Proteomes" id="UP001162992"/>
    </source>
</evidence>
<gene>
    <name evidence="1" type="ORF">O6H91_15G035600</name>
</gene>
<dbReference type="EMBL" id="CM055106">
    <property type="protein sequence ID" value="KAJ7529143.1"/>
    <property type="molecule type" value="Genomic_DNA"/>
</dbReference>
<dbReference type="Proteomes" id="UP001162992">
    <property type="component" value="Chromosome 15"/>
</dbReference>
<protein>
    <submittedName>
        <fullName evidence="1">Uncharacterized protein</fullName>
    </submittedName>
</protein>
<keyword evidence="2" id="KW-1185">Reference proteome</keyword>
<evidence type="ECO:0000313" key="1">
    <source>
        <dbReference type="EMBL" id="KAJ7529143.1"/>
    </source>
</evidence>
<name>A0ACC2BHA0_DIPCM</name>
<accession>A0ACC2BHA0</accession>
<reference evidence="2" key="1">
    <citation type="journal article" date="2024" name="Proc. Natl. Acad. Sci. U.S.A.">
        <title>Extraordinary preservation of gene collinearity over three hundred million years revealed in homosporous lycophytes.</title>
        <authorList>
            <person name="Li C."/>
            <person name="Wickell D."/>
            <person name="Kuo L.Y."/>
            <person name="Chen X."/>
            <person name="Nie B."/>
            <person name="Liao X."/>
            <person name="Peng D."/>
            <person name="Ji J."/>
            <person name="Jenkins J."/>
            <person name="Williams M."/>
            <person name="Shu S."/>
            <person name="Plott C."/>
            <person name="Barry K."/>
            <person name="Rajasekar S."/>
            <person name="Grimwood J."/>
            <person name="Han X."/>
            <person name="Sun S."/>
            <person name="Hou Z."/>
            <person name="He W."/>
            <person name="Dai G."/>
            <person name="Sun C."/>
            <person name="Schmutz J."/>
            <person name="Leebens-Mack J.H."/>
            <person name="Li F.W."/>
            <person name="Wang L."/>
        </authorList>
    </citation>
    <scope>NUCLEOTIDE SEQUENCE [LARGE SCALE GENOMIC DNA]</scope>
    <source>
        <strain evidence="2">cv. PW_Plant_1</strain>
    </source>
</reference>
<sequence>MARRYDSNPFDEEDVNPFSDPVVRSQIPGNASYGGSSFYDTQFNRVPQVTNSRLSPLPPEPASLNFTKDVTEDIPLGNTKDLKRKEKELKDKEDELRKREQELKRKEDAAARAGIVLEDKNWPRFFPIIYHDIGKDIPVHLQRLQYRAYLSWLGIMVCLAWNFIAVTGAWIVHAVSSTYGVQIWFLAIIYAIAGVPGSYFLWYRPLYRAMRSESALKFGWFFLAYLLHIVFCILAVVAPPIVFKGRSLAGILPLFQIFGKSVVIGIFYLIGAILFSTELLLSLWVLQQVYSYFRGTGKEAEMKRQLARSAVRAAI</sequence>